<feature type="compositionally biased region" description="Polar residues" evidence="1">
    <location>
        <begin position="435"/>
        <end position="451"/>
    </location>
</feature>
<dbReference type="InterPro" id="IPR036322">
    <property type="entry name" value="WD40_repeat_dom_sf"/>
</dbReference>
<dbReference type="EMBL" id="KZ110602">
    <property type="protein sequence ID" value="OSX59309.1"/>
    <property type="molecule type" value="Genomic_DNA"/>
</dbReference>
<keyword evidence="2" id="KW-0812">Transmembrane</keyword>
<feature type="transmembrane region" description="Helical" evidence="2">
    <location>
        <begin position="875"/>
        <end position="900"/>
    </location>
</feature>
<organism evidence="3 4">
    <name type="scientific">Postia placenta MAD-698-R-SB12</name>
    <dbReference type="NCBI Taxonomy" id="670580"/>
    <lineage>
        <taxon>Eukaryota</taxon>
        <taxon>Fungi</taxon>
        <taxon>Dikarya</taxon>
        <taxon>Basidiomycota</taxon>
        <taxon>Agaricomycotina</taxon>
        <taxon>Agaricomycetes</taxon>
        <taxon>Polyporales</taxon>
        <taxon>Adustoporiaceae</taxon>
        <taxon>Rhodonia</taxon>
    </lineage>
</organism>
<evidence type="ECO:0000313" key="4">
    <source>
        <dbReference type="Proteomes" id="UP000194127"/>
    </source>
</evidence>
<dbReference type="PANTHER" id="PTHR46170:SF1">
    <property type="entry name" value="GATOR COMPLEX PROTEIN WDR59"/>
    <property type="match status" value="1"/>
</dbReference>
<keyword evidence="2" id="KW-0472">Membrane</keyword>
<evidence type="ECO:0000256" key="1">
    <source>
        <dbReference type="SAM" id="MobiDB-lite"/>
    </source>
</evidence>
<feature type="region of interest" description="Disordered" evidence="1">
    <location>
        <begin position="414"/>
        <end position="477"/>
    </location>
</feature>
<dbReference type="STRING" id="670580.A0A1X6MSN0"/>
<gene>
    <name evidence="3" type="ORF">POSPLADRAFT_1048645</name>
</gene>
<reference evidence="3 4" key="1">
    <citation type="submission" date="2017-04" db="EMBL/GenBank/DDBJ databases">
        <title>Genome Sequence of the Model Brown-Rot Fungus Postia placenta SB12.</title>
        <authorList>
            <consortium name="DOE Joint Genome Institute"/>
            <person name="Gaskell J."/>
            <person name="Kersten P."/>
            <person name="Larrondo L.F."/>
            <person name="Canessa P."/>
            <person name="Martinez D."/>
            <person name="Hibbett D."/>
            <person name="Schmoll M."/>
            <person name="Kubicek C.P."/>
            <person name="Martinez A.T."/>
            <person name="Yadav J."/>
            <person name="Master E."/>
            <person name="Magnuson J.K."/>
            <person name="James T."/>
            <person name="Yaver D."/>
            <person name="Berka R."/>
            <person name="Labutti K."/>
            <person name="Lipzen A."/>
            <person name="Aerts A."/>
            <person name="Barry K."/>
            <person name="Henrissat B."/>
            <person name="Blanchette R."/>
            <person name="Grigoriev I."/>
            <person name="Cullen D."/>
        </authorList>
    </citation>
    <scope>NUCLEOTIDE SEQUENCE [LARGE SCALE GENOMIC DNA]</scope>
    <source>
        <strain evidence="3 4">MAD-698-R-SB12</strain>
    </source>
</reference>
<dbReference type="PANTHER" id="PTHR46170">
    <property type="entry name" value="GATOR COMPLEX PROTEIN WDR59"/>
    <property type="match status" value="1"/>
</dbReference>
<keyword evidence="2" id="KW-1133">Transmembrane helix</keyword>
<feature type="region of interest" description="Disordered" evidence="1">
    <location>
        <begin position="344"/>
        <end position="391"/>
    </location>
</feature>
<dbReference type="AlphaFoldDB" id="A0A1X6MSN0"/>
<protein>
    <recommendedName>
        <fullName evidence="5">RWD domain-containing protein</fullName>
    </recommendedName>
</protein>
<dbReference type="InterPro" id="IPR015943">
    <property type="entry name" value="WD40/YVTN_repeat-like_dom_sf"/>
</dbReference>
<dbReference type="GO" id="GO:0005774">
    <property type="term" value="C:vacuolar membrane"/>
    <property type="evidence" value="ECO:0007669"/>
    <property type="project" value="TreeGrafter"/>
</dbReference>
<dbReference type="GO" id="GO:0034198">
    <property type="term" value="P:cellular response to amino acid starvation"/>
    <property type="evidence" value="ECO:0007669"/>
    <property type="project" value="TreeGrafter"/>
</dbReference>
<proteinExistence type="predicted"/>
<dbReference type="GO" id="GO:0035859">
    <property type="term" value="C:Seh1-associated complex"/>
    <property type="evidence" value="ECO:0007669"/>
    <property type="project" value="TreeGrafter"/>
</dbReference>
<dbReference type="RefSeq" id="XP_024336103.1">
    <property type="nucleotide sequence ID" value="XM_024479562.1"/>
</dbReference>
<dbReference type="Proteomes" id="UP000194127">
    <property type="component" value="Unassembled WGS sequence"/>
</dbReference>
<feature type="region of interest" description="Disordered" evidence="1">
    <location>
        <begin position="292"/>
        <end position="323"/>
    </location>
</feature>
<dbReference type="GO" id="GO:0035591">
    <property type="term" value="F:signaling adaptor activity"/>
    <property type="evidence" value="ECO:0007669"/>
    <property type="project" value="TreeGrafter"/>
</dbReference>
<dbReference type="GO" id="GO:1904263">
    <property type="term" value="P:positive regulation of TORC1 signaling"/>
    <property type="evidence" value="ECO:0007669"/>
    <property type="project" value="TreeGrafter"/>
</dbReference>
<name>A0A1X6MSN0_9APHY</name>
<sequence>MSDLLSPDIREPSSPEEDGNLKQSLEIDMKALVGDAVGNMSISPSSRDVVLATRNGLFIIDLEAPLNVPRFLPQGGTWDVADVQWNPHPSRKEYIVSTSNEKLTGIDSWLWAWDLRASQKPVMGLCAFGLFSQLNERQVVARRSSGTVKMDICSRPPIKTKYSCGIEERDEIVTCSLDKSIKVWDTQTLGPKLTISTMYPVWRARDLPFGRGLLSLPQRGETALEMYSHDTPDNPVEVFEGHEDVVKEFVWRRGGHDCSGFQLITWSKDKTLRFWPVDTEYMNVKNLKTLQKAGKAPPTRAASEPHRRELKVSFSNPPVGTDLPPALSAPIGYRGILAEVRAPFPPRPAARLSTGRQDRNITRPQSQDLDKDKSVAQSKPIPITQEKGRTMTRGLLGGRSAQINTSAWLSSVKFGTKRDGSSGPGSGAESGEVSRFSSLSRPPSQPDSSGSRIVINVQKDSPVGAKGEDGNREGEVGQSLQEEITFVTNKLATYKVKLERAEWSKKPTCTFGLHGPWGDSTSVFIRISFTFPRDYPQAKHPYGTPSVDLEKNSLISMKSRAFILRRLRAIRENDRPCLEKCLRFLLFGDDEERINRHPGMDSESSSDEDIPSIARTRKDAKPLTVRRDKNLAEPRTSQGVFGELVCFFRAPPRIVRNIMREISVSPSVATRRTDAASRQLRSPFVLSDAVHRLAHAAQDRDAESVETRQAEDAHNVLRIVADLFTFSQQKPRRLSEHSRQFEDKGKYSLLPTRSTVYIKNTSGLVGIDVGAARDYSLAVNIPSNFCRINAQIAKKRGRADHERVFRLLEAVFSGVVGQGPQELLSRSTMRNVPAITIIHNLYSDLSAQKDIQMLAMLQNWYSKLQKIPGASQFIVIPYLVSRFAFSNFSAIGATFIIAFVF</sequence>
<evidence type="ECO:0008006" key="5">
    <source>
        <dbReference type="Google" id="ProtNLM"/>
    </source>
</evidence>
<feature type="compositionally biased region" description="Basic and acidic residues" evidence="1">
    <location>
        <begin position="616"/>
        <end position="631"/>
    </location>
</feature>
<feature type="region of interest" description="Disordered" evidence="1">
    <location>
        <begin position="1"/>
        <end position="21"/>
    </location>
</feature>
<keyword evidence="4" id="KW-1185">Reference proteome</keyword>
<dbReference type="Gene3D" id="2.130.10.10">
    <property type="entry name" value="YVTN repeat-like/Quinoprotein amine dehydrogenase"/>
    <property type="match status" value="1"/>
</dbReference>
<dbReference type="SUPFAM" id="SSF50978">
    <property type="entry name" value="WD40 repeat-like"/>
    <property type="match status" value="1"/>
</dbReference>
<dbReference type="InterPro" id="IPR049567">
    <property type="entry name" value="WDR59-like"/>
</dbReference>
<feature type="compositionally biased region" description="Basic and acidic residues" evidence="1">
    <location>
        <begin position="466"/>
        <end position="475"/>
    </location>
</feature>
<dbReference type="GeneID" id="36324512"/>
<evidence type="ECO:0000313" key="3">
    <source>
        <dbReference type="EMBL" id="OSX59309.1"/>
    </source>
</evidence>
<accession>A0A1X6MSN0</accession>
<evidence type="ECO:0000256" key="2">
    <source>
        <dbReference type="SAM" id="Phobius"/>
    </source>
</evidence>
<feature type="region of interest" description="Disordered" evidence="1">
    <location>
        <begin position="595"/>
        <end position="631"/>
    </location>
</feature>
<dbReference type="OrthoDB" id="311712at2759"/>